<keyword evidence="5 8" id="KW-0812">Transmembrane</keyword>
<feature type="transmembrane region" description="Helical" evidence="8">
    <location>
        <begin position="411"/>
        <end position="432"/>
    </location>
</feature>
<dbReference type="Pfam" id="PF13520">
    <property type="entry name" value="AA_permease_2"/>
    <property type="match status" value="1"/>
</dbReference>
<dbReference type="RefSeq" id="WP_083167513.1">
    <property type="nucleotide sequence ID" value="NZ_MVHF01000035.1"/>
</dbReference>
<feature type="transmembrane region" description="Helical" evidence="8">
    <location>
        <begin position="239"/>
        <end position="259"/>
    </location>
</feature>
<dbReference type="PANTHER" id="PTHR42770">
    <property type="entry name" value="AMINO ACID TRANSPORTER-RELATED"/>
    <property type="match status" value="1"/>
</dbReference>
<dbReference type="EMBL" id="MVHF01000035">
    <property type="protein sequence ID" value="ORA29777.1"/>
    <property type="molecule type" value="Genomic_DNA"/>
</dbReference>
<comment type="function">
    <text evidence="1">Probable amino-acid or metabolite transport protein.</text>
</comment>
<dbReference type="AlphaFoldDB" id="A0A1X0AI92"/>
<dbReference type="GO" id="GO:0005886">
    <property type="term" value="C:plasma membrane"/>
    <property type="evidence" value="ECO:0007669"/>
    <property type="project" value="UniProtKB-SubCell"/>
</dbReference>
<feature type="transmembrane region" description="Helical" evidence="8">
    <location>
        <begin position="165"/>
        <end position="185"/>
    </location>
</feature>
<protein>
    <submittedName>
        <fullName evidence="9">Amino acid permease</fullName>
    </submittedName>
</protein>
<evidence type="ECO:0000256" key="7">
    <source>
        <dbReference type="ARBA" id="ARBA00023136"/>
    </source>
</evidence>
<dbReference type="PIRSF" id="PIRSF006060">
    <property type="entry name" value="AA_transporter"/>
    <property type="match status" value="1"/>
</dbReference>
<dbReference type="Proteomes" id="UP000192448">
    <property type="component" value="Unassembled WGS sequence"/>
</dbReference>
<evidence type="ECO:0000256" key="1">
    <source>
        <dbReference type="ARBA" id="ARBA00002249"/>
    </source>
</evidence>
<dbReference type="InterPro" id="IPR002293">
    <property type="entry name" value="AA/rel_permease1"/>
</dbReference>
<proteinExistence type="inferred from homology"/>
<comment type="caution">
    <text evidence="9">The sequence shown here is derived from an EMBL/GenBank/DDBJ whole genome shotgun (WGS) entry which is preliminary data.</text>
</comment>
<keyword evidence="10" id="KW-1185">Reference proteome</keyword>
<evidence type="ECO:0000256" key="6">
    <source>
        <dbReference type="ARBA" id="ARBA00022989"/>
    </source>
</evidence>
<comment type="similarity">
    <text evidence="3">Belongs to the amino acid-polyamine-organocation (APC) superfamily.</text>
</comment>
<dbReference type="Gene3D" id="1.20.1740.10">
    <property type="entry name" value="Amino acid/polyamine transporter I"/>
    <property type="match status" value="1"/>
</dbReference>
<evidence type="ECO:0000256" key="8">
    <source>
        <dbReference type="SAM" id="Phobius"/>
    </source>
</evidence>
<sequence>MTPTEQSIAPVDVTLQRRSLGVPDVVFFVVAASAPLTVVAGGVPTSFAVTKVLGIPLVYVLVAATLLIFAVGYAAMSRHVANAGAFYSYVAKGLGRTWGVAAALIALVAYNAMQVGIYGLFGFAAAGALHQFLGVSVAWWVPVLVTVVVVGILGVLQVDLNARVLGFFLIAESVVVLVFDIAGIAKPAEGISFHSLVPSSLTGGALGAAFCFVVASFVGFESAAIYGEECKDPRRTVARSTYVAVTLIGVFYAFSAWAMTVAVGPSSVIDTSVELGPGLLFEFSARNVGGWFSDVATVLFVTSLFAALLSFHNAVARYFFSLGREGVLPRRLAMVNPRTGAPVAGSIAQTTLAAVLVVVFAIAGKDPVLALFTWLTNVGALGVILLMALTSVSVVVYLLRHRSVTESNLAHELAGVVASVALFAMFILAVANFDALVGTTPDDALNWVLPGIVVAAGLIGIGYGEWLRRRQPAVHAAIGSGGPAEA</sequence>
<keyword evidence="4" id="KW-1003">Cell membrane</keyword>
<dbReference type="PANTHER" id="PTHR42770:SF16">
    <property type="entry name" value="AMINO ACID PERMEASE"/>
    <property type="match status" value="1"/>
</dbReference>
<organism evidence="9 10">
    <name type="scientific">Mycobacterium aquaticum</name>
    <dbReference type="NCBI Taxonomy" id="1927124"/>
    <lineage>
        <taxon>Bacteria</taxon>
        <taxon>Bacillati</taxon>
        <taxon>Actinomycetota</taxon>
        <taxon>Actinomycetes</taxon>
        <taxon>Mycobacteriales</taxon>
        <taxon>Mycobacteriaceae</taxon>
        <taxon>Mycobacterium</taxon>
    </lineage>
</organism>
<reference evidence="9 10" key="1">
    <citation type="submission" date="2017-02" db="EMBL/GenBank/DDBJ databases">
        <title>The new phylogeny of genus Mycobacterium.</title>
        <authorList>
            <person name="Tortoli E."/>
            <person name="Trovato A."/>
            <person name="Cirillo D.M."/>
        </authorList>
    </citation>
    <scope>NUCLEOTIDE SEQUENCE [LARGE SCALE GENOMIC DNA]</scope>
    <source>
        <strain evidence="9 10">RW6</strain>
    </source>
</reference>
<feature type="transmembrane region" description="Helical" evidence="8">
    <location>
        <begin position="53"/>
        <end position="76"/>
    </location>
</feature>
<evidence type="ECO:0000313" key="9">
    <source>
        <dbReference type="EMBL" id="ORA29777.1"/>
    </source>
</evidence>
<evidence type="ECO:0000256" key="4">
    <source>
        <dbReference type="ARBA" id="ARBA00022475"/>
    </source>
</evidence>
<dbReference type="GO" id="GO:0022857">
    <property type="term" value="F:transmembrane transporter activity"/>
    <property type="evidence" value="ECO:0007669"/>
    <property type="project" value="InterPro"/>
</dbReference>
<feature type="transmembrane region" description="Helical" evidence="8">
    <location>
        <begin position="97"/>
        <end position="125"/>
    </location>
</feature>
<evidence type="ECO:0000256" key="5">
    <source>
        <dbReference type="ARBA" id="ARBA00022692"/>
    </source>
</evidence>
<evidence type="ECO:0000313" key="10">
    <source>
        <dbReference type="Proteomes" id="UP000192448"/>
    </source>
</evidence>
<name>A0A1X0AI92_9MYCO</name>
<feature type="transmembrane region" description="Helical" evidence="8">
    <location>
        <begin position="444"/>
        <end position="463"/>
    </location>
</feature>
<feature type="transmembrane region" description="Helical" evidence="8">
    <location>
        <begin position="205"/>
        <end position="227"/>
    </location>
</feature>
<evidence type="ECO:0000256" key="3">
    <source>
        <dbReference type="ARBA" id="ARBA00009523"/>
    </source>
</evidence>
<feature type="transmembrane region" description="Helical" evidence="8">
    <location>
        <begin position="25"/>
        <end position="47"/>
    </location>
</feature>
<gene>
    <name evidence="9" type="ORF">BST13_26980</name>
</gene>
<feature type="transmembrane region" description="Helical" evidence="8">
    <location>
        <begin position="137"/>
        <end position="158"/>
    </location>
</feature>
<accession>A0A1X0AI92</accession>
<dbReference type="InterPro" id="IPR050367">
    <property type="entry name" value="APC_superfamily"/>
</dbReference>
<comment type="subcellular location">
    <subcellularLocation>
        <location evidence="2">Cell membrane</location>
        <topology evidence="2">Multi-pass membrane protein</topology>
    </subcellularLocation>
</comment>
<evidence type="ECO:0000256" key="2">
    <source>
        <dbReference type="ARBA" id="ARBA00004651"/>
    </source>
</evidence>
<feature type="transmembrane region" description="Helical" evidence="8">
    <location>
        <begin position="295"/>
        <end position="320"/>
    </location>
</feature>
<keyword evidence="7 8" id="KW-0472">Membrane</keyword>
<feature type="transmembrane region" description="Helical" evidence="8">
    <location>
        <begin position="341"/>
        <end position="362"/>
    </location>
</feature>
<feature type="transmembrane region" description="Helical" evidence="8">
    <location>
        <begin position="374"/>
        <end position="399"/>
    </location>
</feature>
<keyword evidence="6 8" id="KW-1133">Transmembrane helix</keyword>
<dbReference type="OrthoDB" id="137613at2"/>
<dbReference type="STRING" id="1927124.BST13_26980"/>